<evidence type="ECO:0000313" key="3">
    <source>
        <dbReference type="Proteomes" id="UP000310108"/>
    </source>
</evidence>
<keyword evidence="1" id="KW-0812">Transmembrane</keyword>
<sequence length="218" mass="21749">MGCSVYQVLRRPPYNQPPSVTFIFLSGLLAGLLGIVHFAAGTTVSADHLDTRPAYLACAGAGAGAGVVPEPYGTTMMPSGPVTDLMASVWPGVASSRLFLFLLDRAQMNSAAPRIMPTKATAPTTLPTTALVEDAPPLSAASDVGPGMASFVSVTIATLVVALSAPVKGIVPAGVVPAPGSVTVTAASVDGLVTGPGPGPAAVVESAIRVPVPPTLLQ</sequence>
<feature type="transmembrane region" description="Helical" evidence="1">
    <location>
        <begin position="20"/>
        <end position="40"/>
    </location>
</feature>
<dbReference type="Proteomes" id="UP000310108">
    <property type="component" value="Unassembled WGS sequence"/>
</dbReference>
<gene>
    <name evidence="2" type="ORF">CTA1_7569</name>
</gene>
<keyword evidence="1" id="KW-0472">Membrane</keyword>
<evidence type="ECO:0000313" key="2">
    <source>
        <dbReference type="EMBL" id="TKW58208.1"/>
    </source>
</evidence>
<reference evidence="2 3" key="1">
    <citation type="journal article" date="2019" name="PLoS ONE">
        <title>Comparative genome analysis indicates high evolutionary potential of pathogenicity genes in Colletotrichum tanaceti.</title>
        <authorList>
            <person name="Lelwala R.V."/>
            <person name="Korhonen P.K."/>
            <person name="Young N.D."/>
            <person name="Scott J.B."/>
            <person name="Ades P.A."/>
            <person name="Gasser R.B."/>
            <person name="Taylor P.W.J."/>
        </authorList>
    </citation>
    <scope>NUCLEOTIDE SEQUENCE [LARGE SCALE GENOMIC DNA]</scope>
    <source>
        <strain evidence="2">BRIP57314</strain>
    </source>
</reference>
<accession>A0A4U6XQZ2</accession>
<organism evidence="2 3">
    <name type="scientific">Colletotrichum tanaceti</name>
    <dbReference type="NCBI Taxonomy" id="1306861"/>
    <lineage>
        <taxon>Eukaryota</taxon>
        <taxon>Fungi</taxon>
        <taxon>Dikarya</taxon>
        <taxon>Ascomycota</taxon>
        <taxon>Pezizomycotina</taxon>
        <taxon>Sordariomycetes</taxon>
        <taxon>Hypocreomycetidae</taxon>
        <taxon>Glomerellales</taxon>
        <taxon>Glomerellaceae</taxon>
        <taxon>Colletotrichum</taxon>
        <taxon>Colletotrichum destructivum species complex</taxon>
    </lineage>
</organism>
<protein>
    <submittedName>
        <fullName evidence="2">Uncharacterized protein</fullName>
    </submittedName>
</protein>
<keyword evidence="3" id="KW-1185">Reference proteome</keyword>
<evidence type="ECO:0000256" key="1">
    <source>
        <dbReference type="SAM" id="Phobius"/>
    </source>
</evidence>
<name>A0A4U6XQZ2_9PEZI</name>
<dbReference type="EMBL" id="PJEX01000028">
    <property type="protein sequence ID" value="TKW58208.1"/>
    <property type="molecule type" value="Genomic_DNA"/>
</dbReference>
<dbReference type="AlphaFoldDB" id="A0A4U6XQZ2"/>
<keyword evidence="1" id="KW-1133">Transmembrane helix</keyword>
<comment type="caution">
    <text evidence="2">The sequence shown here is derived from an EMBL/GenBank/DDBJ whole genome shotgun (WGS) entry which is preliminary data.</text>
</comment>
<proteinExistence type="predicted"/>